<evidence type="ECO:0000313" key="2">
    <source>
        <dbReference type="EMBL" id="QEA04035.1"/>
    </source>
</evidence>
<organism evidence="2">
    <name type="scientific">uncultured organism</name>
    <dbReference type="NCBI Taxonomy" id="155900"/>
    <lineage>
        <taxon>unclassified sequences</taxon>
        <taxon>environmental samples</taxon>
    </lineage>
</organism>
<gene>
    <name evidence="2" type="ORF">KBTEX_00336</name>
</gene>
<feature type="region of interest" description="Disordered" evidence="1">
    <location>
        <begin position="74"/>
        <end position="103"/>
    </location>
</feature>
<dbReference type="AlphaFoldDB" id="A0A5B8RB90"/>
<evidence type="ECO:0000256" key="1">
    <source>
        <dbReference type="SAM" id="MobiDB-lite"/>
    </source>
</evidence>
<name>A0A5B8RB90_9ZZZZ</name>
<accession>A0A5B8RB90</accession>
<protein>
    <submittedName>
        <fullName evidence="2">Uncharacterized protein</fullName>
    </submittedName>
</protein>
<dbReference type="EMBL" id="MN079078">
    <property type="protein sequence ID" value="QEA04035.1"/>
    <property type="molecule type" value="Genomic_DNA"/>
</dbReference>
<sequence>MKCIARILILLVAFSVVAHTAEAGAEIAAHADAPVAAATPDSADGDQPVAAPGMHECHLPAHLPALAPACPLPMHARSESPLARPGLRLTSVDRAPVTPPPTT</sequence>
<proteinExistence type="predicted"/>
<reference evidence="2" key="1">
    <citation type="submission" date="2019-06" db="EMBL/GenBank/DDBJ databases">
        <authorList>
            <person name="Murdoch R.W."/>
            <person name="Fathepure B."/>
        </authorList>
    </citation>
    <scope>NUCLEOTIDE SEQUENCE</scope>
</reference>